<accession>A0ACD2ZY65</accession>
<proteinExistence type="predicted"/>
<dbReference type="Proteomes" id="UP000308600">
    <property type="component" value="Unassembled WGS sequence"/>
</dbReference>
<name>A0ACD2ZY65_9AGAR</name>
<dbReference type="EMBL" id="ML209461">
    <property type="protein sequence ID" value="TFK58306.1"/>
    <property type="molecule type" value="Genomic_DNA"/>
</dbReference>
<protein>
    <submittedName>
        <fullName evidence="1">Uncharacterized protein</fullName>
    </submittedName>
</protein>
<sequence>MQLQFTWTDVQRLSLELIGILDYMQIHHPCMIGLKDPAIKTAHTIGAFTYSTIVAQEFQRAGLPVWLIQPFDKLPTTRIDAVTDARLPLNFVVSRDASPLPFPAFDILPDDAQKYAKMAKNHRNLYQPPEPFKLEFKSRKPLPLSRGPSRDHESTPRSSTYTSRSLGASRSSSDAPHSSNRSRSSNTSRSPSLSRSFTAPSDVSRSSAHSQRSVTSPQESYLNLLFCPPTSECWHKALRTPLPTPATTKPVGWLFPNVALFLRVTTDEKRFQYVSNWLRHREDLIFRLTDPTFIVVPLRSQDWRDFLNFGDTQPTTREDGSTSKVYARRKAVLEMLGTCTNASGIQVADGSSNAGLMWNGSTLTRDQILSPRILCQVLMELNELNFRFELAALDRHHRSPEQEDVWNMAEENTNILHCFPATTSLLYVDLSEFRYGLAGTIQRSRSPYVMSLGRIMSNWDHCPGVIMNGHSNVGRMTAEQYTDFENAVASFYVHTFYYHFGRLPAVPLRGWVVPYPKPFSPYWHILNSPNLPMSTSQRLSGRAKRPSSRALGNDGIQIITQPTPTTPTATQPTPKATPKATPKPRKVKKAALRKSKAADKVEVSGRSASPIPGVDTTAAIEASSTPVVAHATANINGTGNSQNGDPAAAVEESSTATNTPRDEGTLNGAGAKPISLCSVLVGAINAVNAINNGLPGTNDMDTLDGTNLGPIGAPSSVIATLADPPPMSIANSLASGTQNVHRPCPLSSVLEGDDEQAHAAIVPPKQPLNTREDGDDPALTDSGDLIDIDEPRVPRPTSPVPLPTRPRPQSRTTPLFPGSPAVIVRREFLPLPEKAKLTSAQARDKSSGGRRDHVQNQDTHEDEGSASGLESVSGIVGLQDCVPLEIDFTITDDNNRIEDPYQSVSLESTEFMGALEPSEFTEPNIETPDVSSANGMGTQDDDEAQDLGDDMDDVGVEEEENTDNDERLKPGPIPKL</sequence>
<evidence type="ECO:0000313" key="2">
    <source>
        <dbReference type="Proteomes" id="UP000308600"/>
    </source>
</evidence>
<gene>
    <name evidence="1" type="ORF">BDN72DRAFT_906865</name>
</gene>
<reference evidence="1 2" key="1">
    <citation type="journal article" date="2019" name="Nat. Ecol. Evol.">
        <title>Megaphylogeny resolves global patterns of mushroom evolution.</title>
        <authorList>
            <person name="Varga T."/>
            <person name="Krizsan K."/>
            <person name="Foldi C."/>
            <person name="Dima B."/>
            <person name="Sanchez-Garcia M."/>
            <person name="Sanchez-Ramirez S."/>
            <person name="Szollosi G.J."/>
            <person name="Szarkandi J.G."/>
            <person name="Papp V."/>
            <person name="Albert L."/>
            <person name="Andreopoulos W."/>
            <person name="Angelini C."/>
            <person name="Antonin V."/>
            <person name="Barry K.W."/>
            <person name="Bougher N.L."/>
            <person name="Buchanan P."/>
            <person name="Buyck B."/>
            <person name="Bense V."/>
            <person name="Catcheside P."/>
            <person name="Chovatia M."/>
            <person name="Cooper J."/>
            <person name="Damon W."/>
            <person name="Desjardin D."/>
            <person name="Finy P."/>
            <person name="Geml J."/>
            <person name="Haridas S."/>
            <person name="Hughes K."/>
            <person name="Justo A."/>
            <person name="Karasinski D."/>
            <person name="Kautmanova I."/>
            <person name="Kiss B."/>
            <person name="Kocsube S."/>
            <person name="Kotiranta H."/>
            <person name="LaButti K.M."/>
            <person name="Lechner B.E."/>
            <person name="Liimatainen K."/>
            <person name="Lipzen A."/>
            <person name="Lukacs Z."/>
            <person name="Mihaltcheva S."/>
            <person name="Morgado L.N."/>
            <person name="Niskanen T."/>
            <person name="Noordeloos M.E."/>
            <person name="Ohm R.A."/>
            <person name="Ortiz-Santana B."/>
            <person name="Ovrebo C."/>
            <person name="Racz N."/>
            <person name="Riley R."/>
            <person name="Savchenko A."/>
            <person name="Shiryaev A."/>
            <person name="Soop K."/>
            <person name="Spirin V."/>
            <person name="Szebenyi C."/>
            <person name="Tomsovsky M."/>
            <person name="Tulloss R.E."/>
            <person name="Uehling J."/>
            <person name="Grigoriev I.V."/>
            <person name="Vagvolgyi C."/>
            <person name="Papp T."/>
            <person name="Martin F.M."/>
            <person name="Miettinen O."/>
            <person name="Hibbett D.S."/>
            <person name="Nagy L.G."/>
        </authorList>
    </citation>
    <scope>NUCLEOTIDE SEQUENCE [LARGE SCALE GENOMIC DNA]</scope>
    <source>
        <strain evidence="1 2">NL-1719</strain>
    </source>
</reference>
<organism evidence="1 2">
    <name type="scientific">Pluteus cervinus</name>
    <dbReference type="NCBI Taxonomy" id="181527"/>
    <lineage>
        <taxon>Eukaryota</taxon>
        <taxon>Fungi</taxon>
        <taxon>Dikarya</taxon>
        <taxon>Basidiomycota</taxon>
        <taxon>Agaricomycotina</taxon>
        <taxon>Agaricomycetes</taxon>
        <taxon>Agaricomycetidae</taxon>
        <taxon>Agaricales</taxon>
        <taxon>Pluteineae</taxon>
        <taxon>Pluteaceae</taxon>
        <taxon>Pluteus</taxon>
    </lineage>
</organism>
<evidence type="ECO:0000313" key="1">
    <source>
        <dbReference type="EMBL" id="TFK58306.1"/>
    </source>
</evidence>
<feature type="non-terminal residue" evidence="1">
    <location>
        <position position="976"/>
    </location>
</feature>
<keyword evidence="2" id="KW-1185">Reference proteome</keyword>